<dbReference type="EMBL" id="CP010536">
    <property type="protein sequence ID" value="AJG17440.1"/>
    <property type="molecule type" value="Genomic_DNA"/>
</dbReference>
<dbReference type="Pfam" id="PF03865">
    <property type="entry name" value="ShlB"/>
    <property type="match status" value="1"/>
</dbReference>
<evidence type="ECO:0000259" key="8">
    <source>
        <dbReference type="Pfam" id="PF17287"/>
    </source>
</evidence>
<feature type="chain" id="PRO_5002173348" evidence="5">
    <location>
        <begin position="30"/>
        <end position="613"/>
    </location>
</feature>
<name>A0A0C4Y3K1_9BURK</name>
<feature type="domain" description="Polypeptide-transport-associated ShlB-type" evidence="7">
    <location>
        <begin position="98"/>
        <end position="173"/>
    </location>
</feature>
<evidence type="ECO:0000256" key="1">
    <source>
        <dbReference type="ARBA" id="ARBA00022452"/>
    </source>
</evidence>
<dbReference type="InterPro" id="IPR027282">
    <property type="entry name" value="TPS"/>
</dbReference>
<evidence type="ECO:0000259" key="6">
    <source>
        <dbReference type="Pfam" id="PF03865"/>
    </source>
</evidence>
<dbReference type="PANTHER" id="PTHR34597:SF3">
    <property type="entry name" value="OUTER MEMBRANE TRANSPORTER CDIB"/>
    <property type="match status" value="1"/>
</dbReference>
<keyword evidence="2" id="KW-0812">Transmembrane</keyword>
<dbReference type="GO" id="GO:0046819">
    <property type="term" value="P:protein secretion by the type V secretion system"/>
    <property type="evidence" value="ECO:0007669"/>
    <property type="project" value="TreeGrafter"/>
</dbReference>
<dbReference type="GO" id="GO:0008320">
    <property type="term" value="F:protein transmembrane transporter activity"/>
    <property type="evidence" value="ECO:0007669"/>
    <property type="project" value="TreeGrafter"/>
</dbReference>
<dbReference type="AlphaFoldDB" id="A0A0C4Y3K1"/>
<keyword evidence="1" id="KW-1134">Transmembrane beta strand</keyword>
<evidence type="ECO:0000256" key="2">
    <source>
        <dbReference type="ARBA" id="ARBA00022692"/>
    </source>
</evidence>
<organism evidence="9 10">
    <name type="scientific">Cupriavidus basilensis</name>
    <dbReference type="NCBI Taxonomy" id="68895"/>
    <lineage>
        <taxon>Bacteria</taxon>
        <taxon>Pseudomonadati</taxon>
        <taxon>Pseudomonadota</taxon>
        <taxon>Betaproteobacteria</taxon>
        <taxon>Burkholderiales</taxon>
        <taxon>Burkholderiaceae</taxon>
        <taxon>Cupriavidus</taxon>
    </lineage>
</organism>
<feature type="domain" description="Haemolysin activator HlyB C-terminal" evidence="6">
    <location>
        <begin position="263"/>
        <end position="573"/>
    </location>
</feature>
<feature type="compositionally biased region" description="Basic and acidic residues" evidence="4">
    <location>
        <begin position="193"/>
        <end position="207"/>
    </location>
</feature>
<keyword evidence="5" id="KW-0732">Signal</keyword>
<dbReference type="GO" id="GO:0098046">
    <property type="term" value="C:type V protein secretion system complex"/>
    <property type="evidence" value="ECO:0007669"/>
    <property type="project" value="TreeGrafter"/>
</dbReference>
<dbReference type="Gene3D" id="2.40.160.50">
    <property type="entry name" value="membrane protein fhac: a member of the omp85/tpsb transporter family"/>
    <property type="match status" value="1"/>
</dbReference>
<dbReference type="Proteomes" id="UP000031843">
    <property type="component" value="Chromosome main"/>
</dbReference>
<dbReference type="KEGG" id="cbw:RR42_m0025"/>
<evidence type="ECO:0000313" key="9">
    <source>
        <dbReference type="EMBL" id="AJG17440.1"/>
    </source>
</evidence>
<reference evidence="9 10" key="1">
    <citation type="journal article" date="2015" name="Genome Announc.">
        <title>Complete Genome Sequence of Cupriavidus basilensis 4G11, Isolated from the Oak Ridge Field Research Center Site.</title>
        <authorList>
            <person name="Ray J."/>
            <person name="Waters R.J."/>
            <person name="Skerker J.M."/>
            <person name="Kuehl J.V."/>
            <person name="Price M.N."/>
            <person name="Huang J."/>
            <person name="Chakraborty R."/>
            <person name="Arkin A.P."/>
            <person name="Deutschbauer A."/>
        </authorList>
    </citation>
    <scope>NUCLEOTIDE SEQUENCE [LARGE SCALE GENOMIC DNA]</scope>
    <source>
        <strain evidence="9">4G11</strain>
    </source>
</reference>
<dbReference type="Pfam" id="PF17287">
    <property type="entry name" value="POTRA_3"/>
    <property type="match status" value="1"/>
</dbReference>
<keyword evidence="3" id="KW-0998">Cell outer membrane</keyword>
<evidence type="ECO:0000256" key="4">
    <source>
        <dbReference type="SAM" id="MobiDB-lite"/>
    </source>
</evidence>
<accession>A0A0C4Y3K1</accession>
<dbReference type="RefSeq" id="WP_144409713.1">
    <property type="nucleotide sequence ID" value="NZ_CP010536.1"/>
</dbReference>
<dbReference type="PIRSF" id="PIRSF029745">
    <property type="entry name" value="FhaC"/>
    <property type="match status" value="1"/>
</dbReference>
<dbReference type="InterPro" id="IPR013686">
    <property type="entry name" value="Polypept-transport_assoc_ShlB"/>
</dbReference>
<dbReference type="OrthoDB" id="290122at2"/>
<keyword evidence="10" id="KW-1185">Reference proteome</keyword>
<feature type="region of interest" description="Disordered" evidence="4">
    <location>
        <begin position="186"/>
        <end position="211"/>
    </location>
</feature>
<feature type="signal peptide" evidence="5">
    <location>
        <begin position="1"/>
        <end position="29"/>
    </location>
</feature>
<dbReference type="PANTHER" id="PTHR34597">
    <property type="entry name" value="SLR1661 PROTEIN"/>
    <property type="match status" value="1"/>
</dbReference>
<sequence length="613" mass="66220">MMRRATPRRFRLGLSVAAQAVVFAGAVQAQVPPMPSPSPLAAPLPQLTPEDPAQRLLREQRQRDLEREATQPPARIESQQVLPPDTPIESVPETSATFEIQRIEVIGNTVLSDAEISAITVPFVGKALGTNRINLLLRRFTEAFVARGFITSRAYLGEQNLASGALMVTVVPGTVESIRLNGRAIRSRGSDGSADRGDSRDGKDSGWRDTVGGGLLTDAGTGWQFPAPGDTLRLQDLEQGVDQVNRLRRNRAELQILPGQTPGSSVVALANQPGDRFRFNAGVDNYGSRTTGISRTRLGIDADNALGLQEAVSASYVGTRDTNAAVLSAAAPFGYSTFSYTGSVSEYQTAIGDTALLYGRTFGHTLGWNRVLTRDRSGRQAFDLTLTYRKSAREINNLELDPQRLTVLRAAWSGLRRFAANDQQGYATAEAGVSRGLRLINATRDPADIRSDEAHAQFTKLDANASLQLPLPRAFDMALLAWRAQLVAQWANVALFGSEQIYAGGVSTVRGFREGAIAGDRGAYLRNEMVWANAPALAGIRMEPYLFLDGGQTQSVATHDWQAVAGTGAGIRLSAQWAKQTFTSELLVGVPLVQPGYLGTKALLLLATLNWTY</sequence>
<keyword evidence="1" id="KW-0472">Membrane</keyword>
<proteinExistence type="predicted"/>
<dbReference type="STRING" id="68895.RR42_m0025"/>
<dbReference type="InterPro" id="IPR051544">
    <property type="entry name" value="TPS_OM_transporter"/>
</dbReference>
<feature type="domain" description="ShlB POTRA" evidence="8">
    <location>
        <begin position="218"/>
        <end position="258"/>
    </location>
</feature>
<evidence type="ECO:0000256" key="5">
    <source>
        <dbReference type="SAM" id="SignalP"/>
    </source>
</evidence>
<dbReference type="InterPro" id="IPR005565">
    <property type="entry name" value="Hemolysn_activator_HlyB_C"/>
</dbReference>
<evidence type="ECO:0000313" key="10">
    <source>
        <dbReference type="Proteomes" id="UP000031843"/>
    </source>
</evidence>
<evidence type="ECO:0000256" key="3">
    <source>
        <dbReference type="ARBA" id="ARBA00023237"/>
    </source>
</evidence>
<dbReference type="Pfam" id="PF08479">
    <property type="entry name" value="POTRA_2"/>
    <property type="match status" value="1"/>
</dbReference>
<dbReference type="InterPro" id="IPR035251">
    <property type="entry name" value="ShlB_POTRA"/>
</dbReference>
<evidence type="ECO:0000259" key="7">
    <source>
        <dbReference type="Pfam" id="PF08479"/>
    </source>
</evidence>
<gene>
    <name evidence="9" type="ORF">RR42_m0025</name>
</gene>
<protein>
    <submittedName>
        <fullName evidence="9">Channel-forming transporter/cytolysins activator of TpsB family</fullName>
    </submittedName>
</protein>
<dbReference type="Gene3D" id="3.10.20.310">
    <property type="entry name" value="membrane protein fhac"/>
    <property type="match status" value="1"/>
</dbReference>